<evidence type="ECO:0000256" key="19">
    <source>
        <dbReference type="ARBA" id="ARBA00078926"/>
    </source>
</evidence>
<comment type="caution">
    <text evidence="24">The sequence shown here is derived from an EMBL/GenBank/DDBJ whole genome shotgun (WGS) entry which is preliminary data.</text>
</comment>
<dbReference type="FunFam" id="1.20.58.360:FF:000001">
    <property type="entry name" value="Probable E3 ubiquitin-protein ligase ipaH7.8"/>
    <property type="match status" value="1"/>
</dbReference>
<reference evidence="24" key="1">
    <citation type="submission" date="2019-08" db="EMBL/GenBank/DDBJ databases">
        <authorList>
            <consortium name="PulseNet: The National Subtyping Network for Foodborne Disease Surveillance"/>
            <person name="Tarr C.L."/>
            <person name="Trees E."/>
            <person name="Katz L.S."/>
            <person name="Carleton-Romer H.A."/>
            <person name="Stroika S."/>
            <person name="Kucerova Z."/>
            <person name="Roache K.F."/>
            <person name="Sabol A.L."/>
            <person name="Besser J."/>
            <person name="Gerner-Smidt P."/>
        </authorList>
    </citation>
    <scope>NUCLEOTIDE SEQUENCE</scope>
    <source>
        <strain evidence="24">PNUSAS086289</strain>
    </source>
</reference>
<keyword evidence="15" id="KW-0472">Membrane</keyword>
<evidence type="ECO:0000313" key="24">
    <source>
        <dbReference type="EMBL" id="ECK5214308.1"/>
    </source>
</evidence>
<dbReference type="PANTHER" id="PTHR47114:SF2">
    <property type="entry name" value="OLIGODENDROCYTE-MYELIN GLYCOPROTEIN"/>
    <property type="match status" value="1"/>
</dbReference>
<dbReference type="GO" id="GO:0030430">
    <property type="term" value="C:host cell cytoplasm"/>
    <property type="evidence" value="ECO:0007669"/>
    <property type="project" value="UniProtKB-SubCell"/>
</dbReference>
<dbReference type="InterPro" id="IPR032675">
    <property type="entry name" value="LRR_dom_sf"/>
</dbReference>
<dbReference type="Gene3D" id="1.20.1270.130">
    <property type="entry name" value="Shigella T3SS effector IpaH domain"/>
    <property type="match status" value="1"/>
</dbReference>
<keyword evidence="7 22" id="KW-0964">Secreted</keyword>
<evidence type="ECO:0000256" key="8">
    <source>
        <dbReference type="ARBA" id="ARBA00022614"/>
    </source>
</evidence>
<evidence type="ECO:0000256" key="10">
    <source>
        <dbReference type="ARBA" id="ARBA00022737"/>
    </source>
</evidence>
<dbReference type="AlphaFoldDB" id="A0A5Y5TEF3"/>
<dbReference type="GO" id="GO:0020002">
    <property type="term" value="C:host cell plasma membrane"/>
    <property type="evidence" value="ECO:0007669"/>
    <property type="project" value="UniProtKB-SubCell"/>
</dbReference>
<keyword evidence="10" id="KW-0677">Repeat</keyword>
<comment type="subcellular location">
    <subcellularLocation>
        <location evidence="17">Host apical cell membrane</location>
        <topology evidence="17">Peripheral membrane protein</topology>
        <orientation evidence="17">Cytoplasmic side</orientation>
    </subcellularLocation>
    <subcellularLocation>
        <location evidence="2">Host cytoplasm</location>
    </subcellularLocation>
    <subcellularLocation>
        <location evidence="3">Secreted</location>
    </subcellularLocation>
</comment>
<comment type="similarity">
    <text evidence="4 22">Belongs to the LRR-containing bacterial E3 ligase family.</text>
</comment>
<dbReference type="PROSITE" id="PS51450">
    <property type="entry name" value="LRR"/>
    <property type="match status" value="4"/>
</dbReference>
<dbReference type="Gene3D" id="3.80.10.10">
    <property type="entry name" value="Ribonuclease Inhibitor"/>
    <property type="match status" value="1"/>
</dbReference>
<evidence type="ECO:0000259" key="23">
    <source>
        <dbReference type="PROSITE" id="PS52053"/>
    </source>
</evidence>
<name>A0A5Y5TEF3_SALER</name>
<feature type="domain" description="NEL" evidence="23">
    <location>
        <begin position="514"/>
        <end position="808"/>
    </location>
</feature>
<dbReference type="GO" id="GO:0005576">
    <property type="term" value="C:extracellular region"/>
    <property type="evidence" value="ECO:0007669"/>
    <property type="project" value="UniProtKB-SubCell"/>
</dbReference>
<dbReference type="Gene3D" id="3.30.2440.10">
    <property type="entry name" value="Secreted effector protein SifA"/>
    <property type="match status" value="1"/>
</dbReference>
<dbReference type="PANTHER" id="PTHR47114">
    <property type="match status" value="1"/>
</dbReference>
<evidence type="ECO:0000256" key="5">
    <source>
        <dbReference type="ARBA" id="ARBA00012483"/>
    </source>
</evidence>
<evidence type="ECO:0000256" key="21">
    <source>
        <dbReference type="ARBA" id="ARBA00083821"/>
    </source>
</evidence>
<keyword evidence="11 22" id="KW-0833">Ubl conjugation pathway</keyword>
<keyword evidence="14" id="KW-0843">Virulence</keyword>
<evidence type="ECO:0000256" key="3">
    <source>
        <dbReference type="ARBA" id="ARBA00004613"/>
    </source>
</evidence>
<dbReference type="SMART" id="SM00369">
    <property type="entry name" value="LRR_TYP"/>
    <property type="match status" value="5"/>
</dbReference>
<dbReference type="SUPFAM" id="SSF52058">
    <property type="entry name" value="L domain-like"/>
    <property type="match status" value="1"/>
</dbReference>
<evidence type="ECO:0000256" key="6">
    <source>
        <dbReference type="ARBA" id="ARBA00022511"/>
    </source>
</evidence>
<dbReference type="InterPro" id="IPR003591">
    <property type="entry name" value="Leu-rich_rpt_typical-subtyp"/>
</dbReference>
<evidence type="ECO:0000256" key="20">
    <source>
        <dbReference type="ARBA" id="ARBA00079391"/>
    </source>
</evidence>
<dbReference type="PROSITE" id="PS52053">
    <property type="entry name" value="NEL"/>
    <property type="match status" value="1"/>
</dbReference>
<dbReference type="FunFam" id="1.20.58.90:FF:000013">
    <property type="entry name" value="Type III secretion system effector protein-E3 Ubiquitin ligase"/>
    <property type="match status" value="1"/>
</dbReference>
<evidence type="ECO:0000256" key="9">
    <source>
        <dbReference type="ARBA" id="ARBA00022679"/>
    </source>
</evidence>
<feature type="active site" description="Glycyl thioester intermediate" evidence="22">
    <location>
        <position position="600"/>
    </location>
</feature>
<evidence type="ECO:0000256" key="4">
    <source>
        <dbReference type="ARBA" id="ARBA00009868"/>
    </source>
</evidence>
<dbReference type="EC" id="2.3.2.27" evidence="5"/>
<evidence type="ECO:0000256" key="11">
    <source>
        <dbReference type="ARBA" id="ARBA00022786"/>
    </source>
</evidence>
<comment type="catalytic activity">
    <reaction evidence="1">
        <text>S-ubiquitinyl-[E2 ubiquitin-conjugating enzyme]-L-cysteine + [acceptor protein]-L-lysine = [E2 ubiquitin-conjugating enzyme]-L-cysteine + N(6)-ubiquitinyl-[acceptor protein]-L-lysine.</text>
        <dbReference type="EC" id="2.3.2.27"/>
    </reaction>
</comment>
<keyword evidence="12 22" id="KW-0832">Ubl conjugation</keyword>
<evidence type="ECO:0000256" key="17">
    <source>
        <dbReference type="ARBA" id="ARBA00060460"/>
    </source>
</evidence>
<keyword evidence="6" id="KW-1032">Host cell membrane</keyword>
<protein>
    <recommendedName>
        <fullName evidence="18">E3 ubiquitin-protein ligase SspH2</fullName>
        <ecNumber evidence="5">2.3.2.27</ecNumber>
    </recommendedName>
    <alternativeName>
        <fullName evidence="21">RING-type E3 ubiquitin transferase SspH2</fullName>
    </alternativeName>
    <alternativeName>
        <fullName evidence="20">Salmonella secreted protein H2</fullName>
    </alternativeName>
    <alternativeName>
        <fullName evidence="19">Secreted effector protein sspH2</fullName>
    </alternativeName>
</protein>
<sequence>MPFHIGSGCLPATISNRRIYRIAWSDTPPEMSSWEKMKEFFCSTHQTEALECIWTICHPPAGTTREDVINRFELLRTLAYAGWEESIHSGQHGENYFCILDEDSQEILSVTLDDAGNYTVNCQGYSETHRLTLDTAQGEEGTGHAEGASGTFRTSFLPATTAPQTPAEYDAVWSAWRRAAPAEESRGRAAVVQKMRACLNNGNAVLNVGESGLTTLPDCLPAHITTLVIPDNNLTSLPALPPELRTLEVSGNQLTSLPVLPPGLLELSIFSNPLTHLPALPSGLCKLWIFGNQLTSLPVLPPGLQELSVSDNQLASLPALPSELCKLWAYNNQLTSLPMLPSGLQELSVSDNQLASLPTLPSELYKLWAYNNRLTSLPALPSGLKELIVSGNRLTSLPVLPSELKELMVSGNRLTSLPMLPSGLLSLSVYRNQLTSLPMLPSGLLSLSVYRNQLTRLPESLIHLSSETTVNLEGNPLSERTLQALREITSAPGYSGPIIRFDMAGASAPRETRALHLAAADWLVPAREGEPAPADRWHMFGQEDNADAFSLFLDRLSETENFIKDAGFKAQISSWLAQLAEDEALRANTFAMATEATSSCEDRVTFFLHQMKNVQLVHNAEKGQYDNDLAALVATGREMFRLGKLEQIAREKVRTLALVDEIEVWLAYQNKLKKSLGLTSVTSEMRFFDVSGVTVTDLQDAELQVKAAEKSEFREWILQWGPLHRVLERKAPERVNALREKQISDYEETYRMLSDTELRPSGLVGNTDAERTIGARAMESAKKTFLDGLRPLVEEMLGSYLNVQWRRN</sequence>
<evidence type="ECO:0000256" key="14">
    <source>
        <dbReference type="ARBA" id="ARBA00023026"/>
    </source>
</evidence>
<evidence type="ECO:0000256" key="16">
    <source>
        <dbReference type="ARBA" id="ARBA00023200"/>
    </source>
</evidence>
<dbReference type="FunFam" id="1.20.1270.130:FF:000002">
    <property type="entry name" value="Type III secretion system effector protein-E3 Ubiquitin ligase"/>
    <property type="match status" value="1"/>
</dbReference>
<evidence type="ECO:0000256" key="2">
    <source>
        <dbReference type="ARBA" id="ARBA00004192"/>
    </source>
</evidence>
<keyword evidence="9 22" id="KW-0808">Transferase</keyword>
<evidence type="ECO:0000256" key="22">
    <source>
        <dbReference type="PROSITE-ProRule" id="PRU01398"/>
    </source>
</evidence>
<keyword evidence="16 22" id="KW-1035">Host cytoplasm</keyword>
<gene>
    <name evidence="24" type="primary">sspH2</name>
    <name evidence="24" type="ORF">FRL26_11520</name>
</gene>
<evidence type="ECO:0000256" key="18">
    <source>
        <dbReference type="ARBA" id="ARBA00074657"/>
    </source>
</evidence>
<dbReference type="InterPro" id="IPR051071">
    <property type="entry name" value="LRR-bact_E3_ubiq_ligases"/>
</dbReference>
<keyword evidence="8" id="KW-0433">Leucine-rich repeat</keyword>
<evidence type="ECO:0000256" key="13">
    <source>
        <dbReference type="ARBA" id="ARBA00022870"/>
    </source>
</evidence>
<dbReference type="Pfam" id="PF14496">
    <property type="entry name" value="NEL"/>
    <property type="match status" value="1"/>
</dbReference>
<proteinExistence type="inferred from homology"/>
<accession>A0A5Y5TEF3</accession>
<dbReference type="GO" id="GO:0016567">
    <property type="term" value="P:protein ubiquitination"/>
    <property type="evidence" value="ECO:0007669"/>
    <property type="project" value="InterPro"/>
</dbReference>
<evidence type="ECO:0000256" key="1">
    <source>
        <dbReference type="ARBA" id="ARBA00000900"/>
    </source>
</evidence>
<evidence type="ECO:0000256" key="15">
    <source>
        <dbReference type="ARBA" id="ARBA00023136"/>
    </source>
</evidence>
<dbReference type="GO" id="GO:0061630">
    <property type="term" value="F:ubiquitin protein ligase activity"/>
    <property type="evidence" value="ECO:0007669"/>
    <property type="project" value="UniProtKB-EC"/>
</dbReference>
<keyword evidence="13" id="KW-1043">Host membrane</keyword>
<dbReference type="FunFam" id="3.30.2440.10:FF:000001">
    <property type="entry name" value="SPI-2 type III secretion system effector SseI"/>
    <property type="match status" value="1"/>
</dbReference>
<dbReference type="Gene3D" id="1.20.58.90">
    <property type="match status" value="1"/>
</dbReference>
<comment type="PTM">
    <text evidence="22">Ubiquitinated in the presence of host E1 ubiquitin-activating enzyme, E2 ubiquitin-conjugating enzyme and ubiquitin.</text>
</comment>
<dbReference type="Gene3D" id="1.20.58.360">
    <property type="entry name" value="Shigella T3SS effector IpaH defines"/>
    <property type="match status" value="1"/>
</dbReference>
<organism evidence="24">
    <name type="scientific">Salmonella enterica</name>
    <name type="common">Salmonella choleraesuis</name>
    <dbReference type="NCBI Taxonomy" id="28901"/>
    <lineage>
        <taxon>Bacteria</taxon>
        <taxon>Pseudomonadati</taxon>
        <taxon>Pseudomonadota</taxon>
        <taxon>Gammaproteobacteria</taxon>
        <taxon>Enterobacterales</taxon>
        <taxon>Enterobacteriaceae</taxon>
        <taxon>Salmonella</taxon>
    </lineage>
</organism>
<evidence type="ECO:0000256" key="7">
    <source>
        <dbReference type="ARBA" id="ARBA00022525"/>
    </source>
</evidence>
<dbReference type="InterPro" id="IPR029487">
    <property type="entry name" value="NEL_dom"/>
</dbReference>
<dbReference type="EMBL" id="AAJCCP010000010">
    <property type="protein sequence ID" value="ECK5214308.1"/>
    <property type="molecule type" value="Genomic_DNA"/>
</dbReference>
<dbReference type="SMART" id="SM00364">
    <property type="entry name" value="LRR_BAC"/>
    <property type="match status" value="12"/>
</dbReference>
<evidence type="ECO:0000256" key="12">
    <source>
        <dbReference type="ARBA" id="ARBA00022843"/>
    </source>
</evidence>
<dbReference type="InterPro" id="IPR001611">
    <property type="entry name" value="Leu-rich_rpt"/>
</dbReference>